<dbReference type="Proteomes" id="UP001597393">
    <property type="component" value="Unassembled WGS sequence"/>
</dbReference>
<gene>
    <name evidence="3" type="ORF">ACFSQ3_03720</name>
</gene>
<dbReference type="RefSeq" id="WP_380867590.1">
    <property type="nucleotide sequence ID" value="NZ_JBHUMA010000004.1"/>
</dbReference>
<protein>
    <submittedName>
        <fullName evidence="3">Acyltransferase family protein</fullName>
        <ecNumber evidence="3">2.3.-.-</ecNumber>
    </submittedName>
</protein>
<feature type="transmembrane region" description="Helical" evidence="1">
    <location>
        <begin position="99"/>
        <end position="116"/>
    </location>
</feature>
<dbReference type="EMBL" id="JBHUMA010000004">
    <property type="protein sequence ID" value="MFD2598051.1"/>
    <property type="molecule type" value="Genomic_DNA"/>
</dbReference>
<sequence length="365" mass="43202">MQLDNKNIAQLDGIRGISILIVFFSHLGFGHLIPGGFGVTVFFFISGFLIAKLLMHELEESKTINFRNFYIRRAFRLYPALLFFVALIVSFLLLHKVKIIPSQIFAALFYFENYYYAYLIDYKEVHSLYLSFKILWSLSIEEHYYLFYPLFLYSTYSRVKLHTILSVILLITPLAIRLYNVEIYEEKGIYEKYNYALTHTRIDDIFYGSFLAFLLFKHNASESIFRFLTNRLVLLISLICLTATFIYRDDIFRETWRYTIQGICLAPLVTWAMYGGKSIVDQLFLSNRVFIYIGRLSYSIYLFHWLAIPLASLYFRRFGLEWQLFVFAVTIALSLFSYYKVEMPFVKLRKKFGSNVKVKIDEKNS</sequence>
<reference evidence="4" key="1">
    <citation type="journal article" date="2019" name="Int. J. Syst. Evol. Microbiol.">
        <title>The Global Catalogue of Microorganisms (GCM) 10K type strain sequencing project: providing services to taxonomists for standard genome sequencing and annotation.</title>
        <authorList>
            <consortium name="The Broad Institute Genomics Platform"/>
            <consortium name="The Broad Institute Genome Sequencing Center for Infectious Disease"/>
            <person name="Wu L."/>
            <person name="Ma J."/>
        </authorList>
    </citation>
    <scope>NUCLEOTIDE SEQUENCE [LARGE SCALE GENOMIC DNA]</scope>
    <source>
        <strain evidence="4">KCTC 42248</strain>
    </source>
</reference>
<feature type="transmembrane region" description="Helical" evidence="1">
    <location>
        <begin position="296"/>
        <end position="316"/>
    </location>
</feature>
<dbReference type="PANTHER" id="PTHR23028:SF53">
    <property type="entry name" value="ACYL_TRANSF_3 DOMAIN-CONTAINING PROTEIN"/>
    <property type="match status" value="1"/>
</dbReference>
<evidence type="ECO:0000313" key="3">
    <source>
        <dbReference type="EMBL" id="MFD2598051.1"/>
    </source>
</evidence>
<comment type="caution">
    <text evidence="3">The sequence shown here is derived from an EMBL/GenBank/DDBJ whole genome shotgun (WGS) entry which is preliminary data.</text>
</comment>
<name>A0ABW5NFY8_9SPHI</name>
<keyword evidence="3" id="KW-0012">Acyltransferase</keyword>
<feature type="transmembrane region" description="Helical" evidence="1">
    <location>
        <begin position="227"/>
        <end position="246"/>
    </location>
</feature>
<dbReference type="InterPro" id="IPR002656">
    <property type="entry name" value="Acyl_transf_3_dom"/>
</dbReference>
<keyword evidence="4" id="KW-1185">Reference proteome</keyword>
<evidence type="ECO:0000259" key="2">
    <source>
        <dbReference type="Pfam" id="PF01757"/>
    </source>
</evidence>
<keyword evidence="1" id="KW-0472">Membrane</keyword>
<organism evidence="3 4">
    <name type="scientific">Sphingobacterium corticis</name>
    <dbReference type="NCBI Taxonomy" id="1812823"/>
    <lineage>
        <taxon>Bacteria</taxon>
        <taxon>Pseudomonadati</taxon>
        <taxon>Bacteroidota</taxon>
        <taxon>Sphingobacteriia</taxon>
        <taxon>Sphingobacteriales</taxon>
        <taxon>Sphingobacteriaceae</taxon>
        <taxon>Sphingobacterium</taxon>
    </lineage>
</organism>
<evidence type="ECO:0000256" key="1">
    <source>
        <dbReference type="SAM" id="Phobius"/>
    </source>
</evidence>
<feature type="transmembrane region" description="Helical" evidence="1">
    <location>
        <begin position="159"/>
        <end position="179"/>
    </location>
</feature>
<feature type="transmembrane region" description="Helical" evidence="1">
    <location>
        <begin position="128"/>
        <end position="147"/>
    </location>
</feature>
<feature type="transmembrane region" description="Helical" evidence="1">
    <location>
        <begin position="258"/>
        <end position="275"/>
    </location>
</feature>
<feature type="transmembrane region" description="Helical" evidence="1">
    <location>
        <begin position="35"/>
        <end position="54"/>
    </location>
</feature>
<dbReference type="Pfam" id="PF01757">
    <property type="entry name" value="Acyl_transf_3"/>
    <property type="match status" value="1"/>
</dbReference>
<accession>A0ABW5NFY8</accession>
<proteinExistence type="predicted"/>
<keyword evidence="1" id="KW-1133">Transmembrane helix</keyword>
<keyword evidence="3" id="KW-0808">Transferase</keyword>
<dbReference type="InterPro" id="IPR050879">
    <property type="entry name" value="Acyltransferase_3"/>
</dbReference>
<keyword evidence="1" id="KW-0812">Transmembrane</keyword>
<evidence type="ECO:0000313" key="4">
    <source>
        <dbReference type="Proteomes" id="UP001597393"/>
    </source>
</evidence>
<feature type="domain" description="Acyltransferase 3" evidence="2">
    <location>
        <begin position="9"/>
        <end position="336"/>
    </location>
</feature>
<feature type="transmembrane region" description="Helical" evidence="1">
    <location>
        <begin position="12"/>
        <end position="29"/>
    </location>
</feature>
<feature type="transmembrane region" description="Helical" evidence="1">
    <location>
        <begin position="75"/>
        <end position="93"/>
    </location>
</feature>
<dbReference type="PANTHER" id="PTHR23028">
    <property type="entry name" value="ACETYLTRANSFERASE"/>
    <property type="match status" value="1"/>
</dbReference>
<dbReference type="EC" id="2.3.-.-" evidence="3"/>
<feature type="transmembrane region" description="Helical" evidence="1">
    <location>
        <begin position="322"/>
        <end position="341"/>
    </location>
</feature>
<dbReference type="GO" id="GO:0016746">
    <property type="term" value="F:acyltransferase activity"/>
    <property type="evidence" value="ECO:0007669"/>
    <property type="project" value="UniProtKB-KW"/>
</dbReference>